<keyword evidence="3" id="KW-0443">Lipid metabolism</keyword>
<feature type="domain" description="Lipoyl-binding" evidence="4">
    <location>
        <begin position="100"/>
        <end position="176"/>
    </location>
</feature>
<dbReference type="Pfam" id="PF00364">
    <property type="entry name" value="Biotin_lipoyl"/>
    <property type="match status" value="1"/>
</dbReference>
<evidence type="ECO:0000313" key="6">
    <source>
        <dbReference type="Proteomes" id="UP001596002"/>
    </source>
</evidence>
<sequence>MLRIHEIREIIKLLNQTDVEVLEVKDEQSRLTVKRRNHGGTSTAILNPIERVVATPALPAAPAPKISKEVVSEEKPGKPIAVPKQAQVAALEQTDLTDKVHQIVSPMIGTFYKAPAEDAEPFVKIGDRVEKSTVVCIVEAMKLFNEIEAEVNGEIVQVLVENGQLVEQGQPLFLVKVD</sequence>
<dbReference type="Proteomes" id="UP001596002">
    <property type="component" value="Unassembled WGS sequence"/>
</dbReference>
<comment type="function">
    <text evidence="3">This protein is a component of the acetyl coenzyme A carboxylase complex; first, biotin carboxylase catalyzes the carboxylation of the carrier protein and then the transcarboxylase transfers the carboxyl group to form malonyl-CoA.</text>
</comment>
<comment type="pathway">
    <text evidence="3">Lipid metabolism; fatty acid biosynthesis.</text>
</comment>
<keyword evidence="5" id="KW-0436">Ligase</keyword>
<keyword evidence="3" id="KW-0444">Lipid biosynthesis</keyword>
<dbReference type="GO" id="GO:0003989">
    <property type="term" value="F:acetyl-CoA carboxylase activity"/>
    <property type="evidence" value="ECO:0007669"/>
    <property type="project" value="UniProtKB-EC"/>
</dbReference>
<evidence type="ECO:0000256" key="3">
    <source>
        <dbReference type="RuleBase" id="RU364072"/>
    </source>
</evidence>
<dbReference type="Gene3D" id="2.40.50.100">
    <property type="match status" value="1"/>
</dbReference>
<proteinExistence type="predicted"/>
<dbReference type="PROSITE" id="PS50968">
    <property type="entry name" value="BIOTINYL_LIPOYL"/>
    <property type="match status" value="1"/>
</dbReference>
<evidence type="ECO:0000256" key="1">
    <source>
        <dbReference type="ARBA" id="ARBA00017562"/>
    </source>
</evidence>
<keyword evidence="3" id="KW-0275">Fatty acid biosynthesis</keyword>
<dbReference type="InterPro" id="IPR050709">
    <property type="entry name" value="Biotin_Carboxyl_Carrier/Decarb"/>
</dbReference>
<keyword evidence="3" id="KW-0276">Fatty acid metabolism</keyword>
<gene>
    <name evidence="5" type="primary">accB</name>
    <name evidence="5" type="ORF">ACFO8Q_20515</name>
</gene>
<dbReference type="PANTHER" id="PTHR45266:SF3">
    <property type="entry name" value="OXALOACETATE DECARBOXYLASE ALPHA CHAIN"/>
    <property type="match status" value="1"/>
</dbReference>
<accession>A0ABV9Q656</accession>
<dbReference type="InterPro" id="IPR011053">
    <property type="entry name" value="Single_hybrid_motif"/>
</dbReference>
<comment type="caution">
    <text evidence="5">The sequence shown here is derived from an EMBL/GenBank/DDBJ whole genome shotgun (WGS) entry which is preliminary data.</text>
</comment>
<keyword evidence="2 3" id="KW-0092">Biotin</keyword>
<evidence type="ECO:0000313" key="5">
    <source>
        <dbReference type="EMBL" id="MFC4769699.1"/>
    </source>
</evidence>
<organism evidence="5 6">
    <name type="scientific">Effusibacillus consociatus</name>
    <dbReference type="NCBI Taxonomy" id="1117041"/>
    <lineage>
        <taxon>Bacteria</taxon>
        <taxon>Bacillati</taxon>
        <taxon>Bacillota</taxon>
        <taxon>Bacilli</taxon>
        <taxon>Bacillales</taxon>
        <taxon>Alicyclobacillaceae</taxon>
        <taxon>Effusibacillus</taxon>
    </lineage>
</organism>
<dbReference type="CDD" id="cd06850">
    <property type="entry name" value="biotinyl_domain"/>
    <property type="match status" value="1"/>
</dbReference>
<keyword evidence="6" id="KW-1185">Reference proteome</keyword>
<evidence type="ECO:0000256" key="2">
    <source>
        <dbReference type="ARBA" id="ARBA00023267"/>
    </source>
</evidence>
<dbReference type="PRINTS" id="PR01071">
    <property type="entry name" value="ACOABIOTINCC"/>
</dbReference>
<dbReference type="InterPro" id="IPR001249">
    <property type="entry name" value="AcCoA_biotinCC"/>
</dbReference>
<reference evidence="6" key="1">
    <citation type="journal article" date="2019" name="Int. J. Syst. Evol. Microbiol.">
        <title>The Global Catalogue of Microorganisms (GCM) 10K type strain sequencing project: providing services to taxonomists for standard genome sequencing and annotation.</title>
        <authorList>
            <consortium name="The Broad Institute Genomics Platform"/>
            <consortium name="The Broad Institute Genome Sequencing Center for Infectious Disease"/>
            <person name="Wu L."/>
            <person name="Ma J."/>
        </authorList>
    </citation>
    <scope>NUCLEOTIDE SEQUENCE [LARGE SCALE GENOMIC DNA]</scope>
    <source>
        <strain evidence="6">WYCCWR 12678</strain>
    </source>
</reference>
<evidence type="ECO:0000259" key="4">
    <source>
        <dbReference type="PROSITE" id="PS50968"/>
    </source>
</evidence>
<dbReference type="EMBL" id="JBHSHC010000142">
    <property type="protein sequence ID" value="MFC4769699.1"/>
    <property type="molecule type" value="Genomic_DNA"/>
</dbReference>
<dbReference type="PANTHER" id="PTHR45266">
    <property type="entry name" value="OXALOACETATE DECARBOXYLASE ALPHA CHAIN"/>
    <property type="match status" value="1"/>
</dbReference>
<protein>
    <recommendedName>
        <fullName evidence="1 3">Biotin carboxyl carrier protein of acetyl-CoA carboxylase</fullName>
    </recommendedName>
</protein>
<dbReference type="NCBIfam" id="TIGR00531">
    <property type="entry name" value="BCCP"/>
    <property type="match status" value="1"/>
</dbReference>
<name>A0ABV9Q656_9BACL</name>
<dbReference type="SUPFAM" id="SSF51230">
    <property type="entry name" value="Single hybrid motif"/>
    <property type="match status" value="1"/>
</dbReference>
<dbReference type="RefSeq" id="WP_380028517.1">
    <property type="nucleotide sequence ID" value="NZ_JBHSHC010000142.1"/>
</dbReference>
<dbReference type="InterPro" id="IPR000089">
    <property type="entry name" value="Biotin_lipoyl"/>
</dbReference>